<feature type="chain" id="PRO_5042533599" evidence="2">
    <location>
        <begin position="24"/>
        <end position="286"/>
    </location>
</feature>
<sequence length="286" mass="30724">MPSQTSNLYFLTLALAATTSAIAIPAKMTPTSTIGSVITSPSPIPTEVTNWKWVIGLSDYVESTIKEEEDSSDIKEDENASVTVPTVPETFSTVTPSAPSSAAIVTPTLTLTPETSAKAVPTEDAMAWNWALPALQLIEARELGDSTTFANRRTGSGTDKVDKSYVVEDKKNEQDPKPRLDEVAKEIIGQFKPPSLPLQTDGPNKVEPSKKKAESTILTETRLFKTVATPAIKARAPSSMTMEIEPTPTKKAKADFTIQTDMRLHPTVTAPTATAQESKATAMMEG</sequence>
<proteinExistence type="predicted"/>
<evidence type="ECO:0000256" key="1">
    <source>
        <dbReference type="SAM" id="MobiDB-lite"/>
    </source>
</evidence>
<dbReference type="RefSeq" id="XP_060436330.1">
    <property type="nucleotide sequence ID" value="XM_060578697.1"/>
</dbReference>
<evidence type="ECO:0000256" key="2">
    <source>
        <dbReference type="SAM" id="SignalP"/>
    </source>
</evidence>
<comment type="caution">
    <text evidence="3">The sequence shown here is derived from an EMBL/GenBank/DDBJ whole genome shotgun (WGS) entry which is preliminary data.</text>
</comment>
<keyword evidence="4" id="KW-1185">Reference proteome</keyword>
<feature type="region of interest" description="Disordered" evidence="1">
    <location>
        <begin position="239"/>
        <end position="286"/>
    </location>
</feature>
<evidence type="ECO:0000313" key="4">
    <source>
        <dbReference type="Proteomes" id="UP001224890"/>
    </source>
</evidence>
<accession>A0AAJ0EZX4</accession>
<name>A0AAJ0EZX4_9PEZI</name>
<feature type="signal peptide" evidence="2">
    <location>
        <begin position="1"/>
        <end position="23"/>
    </location>
</feature>
<dbReference type="EMBL" id="JAHMHR010000002">
    <property type="protein sequence ID" value="KAK1700573.1"/>
    <property type="molecule type" value="Genomic_DNA"/>
</dbReference>
<evidence type="ECO:0000313" key="3">
    <source>
        <dbReference type="EMBL" id="KAK1700573.1"/>
    </source>
</evidence>
<dbReference type="GeneID" id="85463223"/>
<reference evidence="3" key="1">
    <citation type="submission" date="2021-06" db="EMBL/GenBank/DDBJ databases">
        <title>Comparative genomics, transcriptomics and evolutionary studies reveal genomic signatures of adaptation to plant cell wall in hemibiotrophic fungi.</title>
        <authorList>
            <consortium name="DOE Joint Genome Institute"/>
            <person name="Baroncelli R."/>
            <person name="Diaz J.F."/>
            <person name="Benocci T."/>
            <person name="Peng M."/>
            <person name="Battaglia E."/>
            <person name="Haridas S."/>
            <person name="Andreopoulos W."/>
            <person name="Labutti K."/>
            <person name="Pangilinan J."/>
            <person name="Floch G.L."/>
            <person name="Makela M.R."/>
            <person name="Henrissat B."/>
            <person name="Grigoriev I.V."/>
            <person name="Crouch J.A."/>
            <person name="De Vries R.P."/>
            <person name="Sukno S.A."/>
            <person name="Thon M.R."/>
        </authorList>
    </citation>
    <scope>NUCLEOTIDE SEQUENCE</scope>
    <source>
        <strain evidence="3">CBS 193.32</strain>
    </source>
</reference>
<gene>
    <name evidence="3" type="ORF">BDP55DRAFT_723088</name>
</gene>
<dbReference type="Proteomes" id="UP001224890">
    <property type="component" value="Unassembled WGS sequence"/>
</dbReference>
<keyword evidence="2" id="KW-0732">Signal</keyword>
<feature type="compositionally biased region" description="Polar residues" evidence="1">
    <location>
        <begin position="269"/>
        <end position="279"/>
    </location>
</feature>
<feature type="region of interest" description="Disordered" evidence="1">
    <location>
        <begin position="192"/>
        <end position="214"/>
    </location>
</feature>
<protein>
    <submittedName>
        <fullName evidence="3">Uncharacterized protein</fullName>
    </submittedName>
</protein>
<organism evidence="3 4">
    <name type="scientific">Colletotrichum godetiae</name>
    <dbReference type="NCBI Taxonomy" id="1209918"/>
    <lineage>
        <taxon>Eukaryota</taxon>
        <taxon>Fungi</taxon>
        <taxon>Dikarya</taxon>
        <taxon>Ascomycota</taxon>
        <taxon>Pezizomycotina</taxon>
        <taxon>Sordariomycetes</taxon>
        <taxon>Hypocreomycetidae</taxon>
        <taxon>Glomerellales</taxon>
        <taxon>Glomerellaceae</taxon>
        <taxon>Colletotrichum</taxon>
        <taxon>Colletotrichum acutatum species complex</taxon>
    </lineage>
</organism>
<dbReference type="AlphaFoldDB" id="A0AAJ0EZX4"/>